<accession>A0A3N4QNP9</accession>
<name>A0A3N4QNP9_9BACT</name>
<feature type="compositionally biased region" description="Basic and acidic residues" evidence="1">
    <location>
        <begin position="43"/>
        <end position="65"/>
    </location>
</feature>
<protein>
    <submittedName>
        <fullName evidence="2">Uncharacterized protein</fullName>
    </submittedName>
</protein>
<feature type="region of interest" description="Disordered" evidence="1">
    <location>
        <begin position="34"/>
        <end position="77"/>
    </location>
</feature>
<comment type="caution">
    <text evidence="2">The sequence shown here is derived from an EMBL/GenBank/DDBJ whole genome shotgun (WGS) entry which is preliminary data.</text>
</comment>
<gene>
    <name evidence="2" type="ORF">EGT74_07225</name>
</gene>
<evidence type="ECO:0000313" key="2">
    <source>
        <dbReference type="EMBL" id="RPE13314.1"/>
    </source>
</evidence>
<dbReference type="EMBL" id="RPDH01000001">
    <property type="protein sequence ID" value="RPE13314.1"/>
    <property type="molecule type" value="Genomic_DNA"/>
</dbReference>
<proteinExistence type="predicted"/>
<keyword evidence="3" id="KW-1185">Reference proteome</keyword>
<evidence type="ECO:0000313" key="3">
    <source>
        <dbReference type="Proteomes" id="UP000278351"/>
    </source>
</evidence>
<organism evidence="2 3">
    <name type="scientific">Chitinophaga lutea</name>
    <dbReference type="NCBI Taxonomy" id="2488634"/>
    <lineage>
        <taxon>Bacteria</taxon>
        <taxon>Pseudomonadati</taxon>
        <taxon>Bacteroidota</taxon>
        <taxon>Chitinophagia</taxon>
        <taxon>Chitinophagales</taxon>
        <taxon>Chitinophagaceae</taxon>
        <taxon>Chitinophaga</taxon>
    </lineage>
</organism>
<dbReference type="AlphaFoldDB" id="A0A3N4QNP9"/>
<sequence>MNPDKFNRLKPAILLRSFAHPPVILLSNTFKSARVANSTGESQEDHRTTTGGSQKDDRRMRHLSADKLGPGWEARLS</sequence>
<dbReference type="Proteomes" id="UP000278351">
    <property type="component" value="Unassembled WGS sequence"/>
</dbReference>
<reference evidence="2 3" key="1">
    <citation type="submission" date="2018-11" db="EMBL/GenBank/DDBJ databases">
        <title>Chitinophaga lutea sp.nov., isolate from arsenic contaminated soil.</title>
        <authorList>
            <person name="Zong Y."/>
        </authorList>
    </citation>
    <scope>NUCLEOTIDE SEQUENCE [LARGE SCALE GENOMIC DNA]</scope>
    <source>
        <strain evidence="2 3">ZY74</strain>
    </source>
</reference>
<evidence type="ECO:0000256" key="1">
    <source>
        <dbReference type="SAM" id="MobiDB-lite"/>
    </source>
</evidence>